<name>A0ABT6X0Z5_9ACTN</name>
<evidence type="ECO:0000313" key="3">
    <source>
        <dbReference type="Proteomes" id="UP001241758"/>
    </source>
</evidence>
<evidence type="ECO:0000256" key="1">
    <source>
        <dbReference type="SAM" id="MobiDB-lite"/>
    </source>
</evidence>
<feature type="region of interest" description="Disordered" evidence="1">
    <location>
        <begin position="78"/>
        <end position="112"/>
    </location>
</feature>
<keyword evidence="3" id="KW-1185">Reference proteome</keyword>
<accession>A0ABT6X0Z5</accession>
<reference evidence="2 3" key="1">
    <citation type="submission" date="2023-05" db="EMBL/GenBank/DDBJ databases">
        <title>Actinoplanes sp. NEAU-A12 genome sequencing.</title>
        <authorList>
            <person name="Wang Z.-S."/>
        </authorList>
    </citation>
    <scope>NUCLEOTIDE SEQUENCE [LARGE SCALE GENOMIC DNA]</scope>
    <source>
        <strain evidence="2 3">NEAU-A12</strain>
    </source>
</reference>
<gene>
    <name evidence="2" type="ORF">QLQ12_44640</name>
</gene>
<dbReference type="RefSeq" id="WP_282767160.1">
    <property type="nucleotide sequence ID" value="NZ_JASCTH010000051.1"/>
</dbReference>
<protein>
    <submittedName>
        <fullName evidence="2">Uncharacterized protein</fullName>
    </submittedName>
</protein>
<dbReference type="Proteomes" id="UP001241758">
    <property type="component" value="Unassembled WGS sequence"/>
</dbReference>
<organism evidence="2 3">
    <name type="scientific">Actinoplanes sandaracinus</name>
    <dbReference type="NCBI Taxonomy" id="3045177"/>
    <lineage>
        <taxon>Bacteria</taxon>
        <taxon>Bacillati</taxon>
        <taxon>Actinomycetota</taxon>
        <taxon>Actinomycetes</taxon>
        <taxon>Micromonosporales</taxon>
        <taxon>Micromonosporaceae</taxon>
        <taxon>Actinoplanes</taxon>
    </lineage>
</organism>
<evidence type="ECO:0000313" key="2">
    <source>
        <dbReference type="EMBL" id="MDI6105692.1"/>
    </source>
</evidence>
<comment type="caution">
    <text evidence="2">The sequence shown here is derived from an EMBL/GenBank/DDBJ whole genome shotgun (WGS) entry which is preliminary data.</text>
</comment>
<dbReference type="EMBL" id="JASCTH010000051">
    <property type="protein sequence ID" value="MDI6105692.1"/>
    <property type="molecule type" value="Genomic_DNA"/>
</dbReference>
<sequence length="112" mass="12167">MDVASPWEPGLTHEQRRKAWLATLSALNSLQAEIAQLTETAASRAVEYGAEYPDIARATGMTPRGARRRWPRLSALLGRTQRNPGADPAPELGTLSAQGRAASTRLDNMLPM</sequence>
<proteinExistence type="predicted"/>